<evidence type="ECO:0000256" key="4">
    <source>
        <dbReference type="ARBA" id="ARBA00022970"/>
    </source>
</evidence>
<evidence type="ECO:0000256" key="8">
    <source>
        <dbReference type="SAM" id="Phobius"/>
    </source>
</evidence>
<evidence type="ECO:0000256" key="1">
    <source>
        <dbReference type="ARBA" id="ARBA00004141"/>
    </source>
</evidence>
<keyword evidence="6 8" id="KW-0472">Membrane</keyword>
<keyword evidence="11" id="KW-1185">Reference proteome</keyword>
<dbReference type="InterPro" id="IPR004841">
    <property type="entry name" value="AA-permease/SLC12A_dom"/>
</dbReference>
<keyword evidence="4" id="KW-0029">Amino-acid transport</keyword>
<keyword evidence="2" id="KW-0813">Transport</keyword>
<dbReference type="PANTHER" id="PTHR43341">
    <property type="entry name" value="AMINO ACID PERMEASE"/>
    <property type="match status" value="1"/>
</dbReference>
<comment type="caution">
    <text evidence="10">The sequence shown here is derived from an EMBL/GenBank/DDBJ whole genome shotgun (WGS) entry which is preliminary data.</text>
</comment>
<dbReference type="GO" id="GO:0015171">
    <property type="term" value="F:amino acid transmembrane transporter activity"/>
    <property type="evidence" value="ECO:0007669"/>
    <property type="project" value="TreeGrafter"/>
</dbReference>
<sequence>MISQSSRSDPNMAQETKSGIATDSYVDNQPSGAAGEVVQARYGHDGLKRSLSSRHIQMIAIGSNIGTGLYIGTGSALKAGGPAALVIAFLTIIFAQYFMMTSLTEMGIHYPVTGSFVSYSSRFIDPVRLPSTPYKVIYRGGTNIPEALGFAVGWQYWGCWIAVFAVEATAFNVILSYWGDCIPIAGAIALFCALTCLINFLPVRVFGEAEFYTSSIKIISVIGFIIVGLVLIGGGGPTGEKFDGSYWKDPGPFAQGFHGMAAVFVTAAFATGGTEIVGVISGESASPRHNMPRATRTVWFRIFVFYVVTVVIITILVPFTDPKLLGGSDVNSSPLVVAVKHAGIGVLPDILNAIILVCVMSVGTTSLYASARMLLYLSTQNMAPHIFGRTDSQGRPLPALILTSTIGTGLSFLNVSNTGAVVFGWFSSLSGTAFFIFSLTIFTCNWRWRAAQEAQGINILTGEPFPYVQWGYPYAPITGFILVFFMLVCNGYTSIWPLEGSPNATHFFARYLGVPVCIFMWAGWKIWHRTWWLYIKPGNVDLQFERRMLRDHPEEMEILEEHAAKTRWQKALSYVNL</sequence>
<feature type="transmembrane region" description="Helical" evidence="8">
    <location>
        <begin position="396"/>
        <end position="416"/>
    </location>
</feature>
<protein>
    <recommendedName>
        <fullName evidence="9">Amino acid permease/ SLC12A domain-containing protein</fullName>
    </recommendedName>
</protein>
<evidence type="ECO:0000256" key="2">
    <source>
        <dbReference type="ARBA" id="ARBA00022448"/>
    </source>
</evidence>
<dbReference type="PIRSF" id="PIRSF006060">
    <property type="entry name" value="AA_transporter"/>
    <property type="match status" value="1"/>
</dbReference>
<feature type="region of interest" description="Disordered" evidence="7">
    <location>
        <begin position="1"/>
        <end position="26"/>
    </location>
</feature>
<comment type="subcellular location">
    <subcellularLocation>
        <location evidence="1">Membrane</location>
        <topology evidence="1">Multi-pass membrane protein</topology>
    </subcellularLocation>
</comment>
<dbReference type="PANTHER" id="PTHR43341:SF1">
    <property type="entry name" value="GENERAL AMINO-ACID PERMEASE GAP1"/>
    <property type="match status" value="1"/>
</dbReference>
<feature type="transmembrane region" description="Helical" evidence="8">
    <location>
        <begin position="298"/>
        <end position="319"/>
    </location>
</feature>
<feature type="transmembrane region" description="Helical" evidence="8">
    <location>
        <begin position="184"/>
        <end position="206"/>
    </location>
</feature>
<dbReference type="InterPro" id="IPR050524">
    <property type="entry name" value="APC_YAT"/>
</dbReference>
<evidence type="ECO:0000259" key="9">
    <source>
        <dbReference type="Pfam" id="PF00324"/>
    </source>
</evidence>
<evidence type="ECO:0000256" key="5">
    <source>
        <dbReference type="ARBA" id="ARBA00022989"/>
    </source>
</evidence>
<evidence type="ECO:0000256" key="6">
    <source>
        <dbReference type="ARBA" id="ARBA00023136"/>
    </source>
</evidence>
<evidence type="ECO:0000256" key="7">
    <source>
        <dbReference type="SAM" id="MobiDB-lite"/>
    </source>
</evidence>
<dbReference type="AlphaFoldDB" id="A0A9W4UPI1"/>
<accession>A0A9W4UPI1</accession>
<dbReference type="Proteomes" id="UP001152607">
    <property type="component" value="Unassembled WGS sequence"/>
</dbReference>
<evidence type="ECO:0000313" key="11">
    <source>
        <dbReference type="Proteomes" id="UP001152607"/>
    </source>
</evidence>
<dbReference type="Gene3D" id="1.20.1740.10">
    <property type="entry name" value="Amino acid/polyamine transporter I"/>
    <property type="match status" value="1"/>
</dbReference>
<feature type="transmembrane region" description="Helical" evidence="8">
    <location>
        <begin position="507"/>
        <end position="527"/>
    </location>
</feature>
<feature type="transmembrane region" description="Helical" evidence="8">
    <location>
        <begin position="256"/>
        <end position="277"/>
    </location>
</feature>
<dbReference type="GO" id="GO:0016020">
    <property type="term" value="C:membrane"/>
    <property type="evidence" value="ECO:0007669"/>
    <property type="project" value="UniProtKB-SubCell"/>
</dbReference>
<dbReference type="Pfam" id="PF00324">
    <property type="entry name" value="AA_permease"/>
    <property type="match status" value="2"/>
</dbReference>
<evidence type="ECO:0000313" key="10">
    <source>
        <dbReference type="EMBL" id="CAI6339946.1"/>
    </source>
</evidence>
<proteinExistence type="predicted"/>
<feature type="domain" description="Amino acid permease/ SLC12A" evidence="9">
    <location>
        <begin position="55"/>
        <end position="126"/>
    </location>
</feature>
<feature type="transmembrane region" description="Helical" evidence="8">
    <location>
        <begin position="422"/>
        <end position="442"/>
    </location>
</feature>
<keyword evidence="3 8" id="KW-0812">Transmembrane</keyword>
<evidence type="ECO:0000256" key="3">
    <source>
        <dbReference type="ARBA" id="ARBA00022692"/>
    </source>
</evidence>
<feature type="domain" description="Amino acid permease/ SLC12A" evidence="9">
    <location>
        <begin position="145"/>
        <end position="532"/>
    </location>
</feature>
<feature type="transmembrane region" description="Helical" evidence="8">
    <location>
        <begin position="218"/>
        <end position="236"/>
    </location>
</feature>
<feature type="transmembrane region" description="Helical" evidence="8">
    <location>
        <begin position="83"/>
        <end position="100"/>
    </location>
</feature>
<dbReference type="EMBL" id="CAOQHR010000010">
    <property type="protein sequence ID" value="CAI6339946.1"/>
    <property type="molecule type" value="Genomic_DNA"/>
</dbReference>
<feature type="transmembrane region" description="Helical" evidence="8">
    <location>
        <begin position="350"/>
        <end position="375"/>
    </location>
</feature>
<organism evidence="10 11">
    <name type="scientific">Periconia digitata</name>
    <dbReference type="NCBI Taxonomy" id="1303443"/>
    <lineage>
        <taxon>Eukaryota</taxon>
        <taxon>Fungi</taxon>
        <taxon>Dikarya</taxon>
        <taxon>Ascomycota</taxon>
        <taxon>Pezizomycotina</taxon>
        <taxon>Dothideomycetes</taxon>
        <taxon>Pleosporomycetidae</taxon>
        <taxon>Pleosporales</taxon>
        <taxon>Massarineae</taxon>
        <taxon>Periconiaceae</taxon>
        <taxon>Periconia</taxon>
    </lineage>
</organism>
<dbReference type="OrthoDB" id="3730260at2759"/>
<reference evidence="10" key="1">
    <citation type="submission" date="2023-01" db="EMBL/GenBank/DDBJ databases">
        <authorList>
            <person name="Van Ghelder C."/>
            <person name="Rancurel C."/>
        </authorList>
    </citation>
    <scope>NUCLEOTIDE SEQUENCE</scope>
    <source>
        <strain evidence="10">CNCM I-4278</strain>
    </source>
</reference>
<name>A0A9W4UPI1_9PLEO</name>
<feature type="transmembrane region" description="Helical" evidence="8">
    <location>
        <begin position="474"/>
        <end position="495"/>
    </location>
</feature>
<keyword evidence="5 8" id="KW-1133">Transmembrane helix</keyword>
<gene>
    <name evidence="10" type="ORF">PDIGIT_LOCUS13111</name>
</gene>